<keyword evidence="2" id="KW-1185">Reference proteome</keyword>
<dbReference type="EMBL" id="JBBUKT010000014">
    <property type="protein sequence ID" value="MEK7953936.1"/>
    <property type="molecule type" value="Genomic_DNA"/>
</dbReference>
<comment type="caution">
    <text evidence="1">The sequence shown here is derived from an EMBL/GenBank/DDBJ whole genome shotgun (WGS) entry which is preliminary data.</text>
</comment>
<sequence length="131" mass="14279">MDQLIAWASGRFMESESYEDWLADLSSSKSIEAGLDVVREEMISSGIQLPDDIGDLMAGFVLMRLEKGEISEEEARVALIDVTDGYGMTGQDAESAGGVALDEPDLLEMKADAERSLKWLSTRDFKKGAPA</sequence>
<organism evidence="1 2">
    <name type="scientific">Luteolibacter soli</name>
    <dbReference type="NCBI Taxonomy" id="3135280"/>
    <lineage>
        <taxon>Bacteria</taxon>
        <taxon>Pseudomonadati</taxon>
        <taxon>Verrucomicrobiota</taxon>
        <taxon>Verrucomicrobiia</taxon>
        <taxon>Verrucomicrobiales</taxon>
        <taxon>Verrucomicrobiaceae</taxon>
        <taxon>Luteolibacter</taxon>
    </lineage>
</organism>
<name>A0ABU9B1N1_9BACT</name>
<dbReference type="Proteomes" id="UP001371305">
    <property type="component" value="Unassembled WGS sequence"/>
</dbReference>
<protein>
    <submittedName>
        <fullName evidence="1">Uncharacterized protein</fullName>
    </submittedName>
</protein>
<evidence type="ECO:0000313" key="2">
    <source>
        <dbReference type="Proteomes" id="UP001371305"/>
    </source>
</evidence>
<evidence type="ECO:0000313" key="1">
    <source>
        <dbReference type="EMBL" id="MEK7953936.1"/>
    </source>
</evidence>
<gene>
    <name evidence="1" type="ORF">WKV53_25695</name>
</gene>
<accession>A0ABU9B1N1</accession>
<reference evidence="1 2" key="1">
    <citation type="submission" date="2024-04" db="EMBL/GenBank/DDBJ databases">
        <title>Luteolibacter sp. isolated from soil.</title>
        <authorList>
            <person name="An J."/>
        </authorList>
    </citation>
    <scope>NUCLEOTIDE SEQUENCE [LARGE SCALE GENOMIC DNA]</scope>
    <source>
        <strain evidence="1 2">Y139</strain>
    </source>
</reference>
<dbReference type="RefSeq" id="WP_341407704.1">
    <property type="nucleotide sequence ID" value="NZ_JBBUKT010000014.1"/>
</dbReference>
<proteinExistence type="predicted"/>